<feature type="domain" description="SAP" evidence="2">
    <location>
        <begin position="5"/>
        <end position="39"/>
    </location>
</feature>
<evidence type="ECO:0000256" key="1">
    <source>
        <dbReference type="SAM" id="MobiDB-lite"/>
    </source>
</evidence>
<dbReference type="Gene3D" id="1.10.720.30">
    <property type="entry name" value="SAP domain"/>
    <property type="match status" value="1"/>
</dbReference>
<dbReference type="Pfam" id="PF02037">
    <property type="entry name" value="SAP"/>
    <property type="match status" value="1"/>
</dbReference>
<evidence type="ECO:0000313" key="4">
    <source>
        <dbReference type="Proteomes" id="UP000783213"/>
    </source>
</evidence>
<feature type="compositionally biased region" description="Acidic residues" evidence="1">
    <location>
        <begin position="142"/>
        <end position="153"/>
    </location>
</feature>
<feature type="region of interest" description="Disordered" evidence="1">
    <location>
        <begin position="620"/>
        <end position="678"/>
    </location>
</feature>
<feature type="region of interest" description="Disordered" evidence="1">
    <location>
        <begin position="194"/>
        <end position="236"/>
    </location>
</feature>
<accession>A0ABQ7IYI8</accession>
<gene>
    <name evidence="3" type="ORF">EAE98_001635</name>
</gene>
<evidence type="ECO:0000259" key="2">
    <source>
        <dbReference type="PROSITE" id="PS50800"/>
    </source>
</evidence>
<comment type="caution">
    <text evidence="3">The sequence shown here is derived from an EMBL/GenBank/DDBJ whole genome shotgun (WGS) entry which is preliminary data.</text>
</comment>
<feature type="compositionally biased region" description="Low complexity" evidence="1">
    <location>
        <begin position="638"/>
        <end position="659"/>
    </location>
</feature>
<dbReference type="RefSeq" id="XP_038814239.1">
    <property type="nucleotide sequence ID" value="XM_038949254.1"/>
</dbReference>
<keyword evidence="4" id="KW-1185">Reference proteome</keyword>
<reference evidence="3 4" key="1">
    <citation type="journal article" date="2020" name="Genome Biol. Evol.">
        <title>Comparative genomics of Sclerotiniaceae.</title>
        <authorList>
            <person name="Valero Jimenez C.A."/>
            <person name="Steentjes M."/>
            <person name="Scholten O.E."/>
            <person name="Van Kan J.A.L."/>
        </authorList>
    </citation>
    <scope>NUCLEOTIDE SEQUENCE [LARGE SCALE GENOMIC DNA]</scope>
    <source>
        <strain evidence="3 4">B1</strain>
    </source>
</reference>
<feature type="compositionally biased region" description="Polar residues" evidence="1">
    <location>
        <begin position="194"/>
        <end position="212"/>
    </location>
</feature>
<name>A0ABQ7IYI8_9HELO</name>
<proteinExistence type="predicted"/>
<dbReference type="InterPro" id="IPR003034">
    <property type="entry name" value="SAP_dom"/>
</dbReference>
<sequence length="686" mass="77946">MMVDYAKYRVVELKEVLKARQLRTDGLKAALVQRLTQSDARHVSIEEVVNQKVKSNVASTAHPPQSQIGAVNLKLDNLIQTMDSLKNIPDFTLTAAGHTMLNQENSHASAQSQSSQSAFPKNNYAQSLRDSSHNAVTFSENDFSDDDDIDLDTNYDLPMSQTSFTNSQPQSQPGAYRQNHMSSCTSTQAYGMTSPASSFQQGYRPMSQSQKSYLPATPTPRQPLANISSNQMSPPSSVKVAQKPMVYAPYLTFYQLEQMYPNGQNFQDENAKLARRRWLAKLGIDVSPYNFVFINESQRDKVEIHWALKSPEERRDIEQKAVQLKPPYQLTHAVPLRLAPFALRTPVPINLIGPIPLSFYELEQTYFDVPQGKNLAYYDLVPKRLAWLGELGFDDPRYLPLAQSTRELQALNDLYDQKPSVERRAIEAKAKYVNAKPNLPALSWETLEKDYEIYPVSAFTTHTAYCEKRREWLQKLGLDVIPFSYKTAQLHEGNMQGMEIAWSEMTEVDRNRVLEMAKSIKEDSNPVVELWAEFEHTYGFTKEKDKEFKNDPVGYSKKRGLWIIDIGLDVEPFKSVISSPTALQAAWSTKPIEERKTIVNKAKWEKERFVRDLARKKAEKAGDNYKAPPTEVKKTSKRSSTTKSSNYKVSKSSSYRKNGYGYGGYGGYGGSYSSGYGFGRNRYSRY</sequence>
<evidence type="ECO:0000313" key="3">
    <source>
        <dbReference type="EMBL" id="KAF7937321.1"/>
    </source>
</evidence>
<feature type="compositionally biased region" description="Gly residues" evidence="1">
    <location>
        <begin position="660"/>
        <end position="678"/>
    </location>
</feature>
<dbReference type="PROSITE" id="PS50800">
    <property type="entry name" value="SAP"/>
    <property type="match status" value="1"/>
</dbReference>
<dbReference type="Proteomes" id="UP000783213">
    <property type="component" value="Unassembled WGS sequence"/>
</dbReference>
<feature type="compositionally biased region" description="Polar residues" evidence="1">
    <location>
        <begin position="225"/>
        <end position="236"/>
    </location>
</feature>
<organism evidence="3 4">
    <name type="scientific">Botrytis deweyae</name>
    <dbReference type="NCBI Taxonomy" id="2478750"/>
    <lineage>
        <taxon>Eukaryota</taxon>
        <taxon>Fungi</taxon>
        <taxon>Dikarya</taxon>
        <taxon>Ascomycota</taxon>
        <taxon>Pezizomycotina</taxon>
        <taxon>Leotiomycetes</taxon>
        <taxon>Helotiales</taxon>
        <taxon>Sclerotiniaceae</taxon>
        <taxon>Botrytis</taxon>
    </lineage>
</organism>
<protein>
    <recommendedName>
        <fullName evidence="2">SAP domain-containing protein</fullName>
    </recommendedName>
</protein>
<feature type="compositionally biased region" description="Polar residues" evidence="1">
    <location>
        <begin position="159"/>
        <end position="181"/>
    </location>
</feature>
<feature type="region of interest" description="Disordered" evidence="1">
    <location>
        <begin position="137"/>
        <end position="181"/>
    </location>
</feature>
<dbReference type="SMART" id="SM00513">
    <property type="entry name" value="SAP"/>
    <property type="match status" value="1"/>
</dbReference>
<dbReference type="InterPro" id="IPR036361">
    <property type="entry name" value="SAP_dom_sf"/>
</dbReference>
<dbReference type="GeneID" id="62228409"/>
<dbReference type="SUPFAM" id="SSF68906">
    <property type="entry name" value="SAP domain"/>
    <property type="match status" value="1"/>
</dbReference>
<dbReference type="EMBL" id="RCSX01000003">
    <property type="protein sequence ID" value="KAF7937321.1"/>
    <property type="molecule type" value="Genomic_DNA"/>
</dbReference>